<keyword evidence="5 8" id="KW-0472">Membrane</keyword>
<feature type="domain" description="Membrane insertase YidC/Oxa/ALB C-terminal" evidence="9">
    <location>
        <begin position="155"/>
        <end position="344"/>
    </location>
</feature>
<feature type="compositionally biased region" description="Low complexity" evidence="7">
    <location>
        <begin position="392"/>
        <end position="402"/>
    </location>
</feature>
<evidence type="ECO:0000313" key="11">
    <source>
        <dbReference type="EMBL" id="CAD5321553.1"/>
    </source>
</evidence>
<gene>
    <name evidence="11" type="ORF">AT9943_LOCUS9613</name>
</gene>
<proteinExistence type="inferred from homology"/>
<comment type="similarity">
    <text evidence="2">Belongs to the OXA1/ALB3/YidC (TC 2.A.9.2) family.</text>
</comment>
<feature type="region of interest" description="Disordered" evidence="7">
    <location>
        <begin position="385"/>
        <end position="407"/>
    </location>
</feature>
<dbReference type="CDD" id="cd20069">
    <property type="entry name" value="5TM_Oxa1-like"/>
    <property type="match status" value="1"/>
</dbReference>
<evidence type="ECO:0000256" key="4">
    <source>
        <dbReference type="ARBA" id="ARBA00022989"/>
    </source>
</evidence>
<evidence type="ECO:0000256" key="6">
    <source>
        <dbReference type="RuleBase" id="RU003945"/>
    </source>
</evidence>
<keyword evidence="3 6" id="KW-0812">Transmembrane</keyword>
<dbReference type="AlphaFoldDB" id="A0A7G2EGS2"/>
<feature type="domain" description="F-box protein At3g26010-like beta-propeller" evidence="10">
    <location>
        <begin position="452"/>
        <end position="574"/>
    </location>
</feature>
<dbReference type="PANTHER" id="PTHR12428:SF34">
    <property type="entry name" value="MITOCHONDRIAL INNER MEMBRANE PROTEIN OXA1-LIKE"/>
    <property type="match status" value="1"/>
</dbReference>
<keyword evidence="4 8" id="KW-1133">Transmembrane helix</keyword>
<dbReference type="PANTHER" id="PTHR12428">
    <property type="entry name" value="OXA1"/>
    <property type="match status" value="1"/>
</dbReference>
<evidence type="ECO:0000259" key="9">
    <source>
        <dbReference type="Pfam" id="PF02096"/>
    </source>
</evidence>
<dbReference type="Pfam" id="PF02096">
    <property type="entry name" value="60KD_IMP"/>
    <property type="match status" value="1"/>
</dbReference>
<evidence type="ECO:0000256" key="7">
    <source>
        <dbReference type="SAM" id="MobiDB-lite"/>
    </source>
</evidence>
<dbReference type="NCBIfam" id="TIGR03592">
    <property type="entry name" value="yidC_oxa1_cterm"/>
    <property type="match status" value="1"/>
</dbReference>
<feature type="transmembrane region" description="Helical" evidence="8">
    <location>
        <begin position="155"/>
        <end position="175"/>
    </location>
</feature>
<evidence type="ECO:0000256" key="5">
    <source>
        <dbReference type="ARBA" id="ARBA00023136"/>
    </source>
</evidence>
<dbReference type="GO" id="GO:0032977">
    <property type="term" value="F:membrane insertase activity"/>
    <property type="evidence" value="ECO:0007669"/>
    <property type="project" value="InterPro"/>
</dbReference>
<dbReference type="EMBL" id="LR881467">
    <property type="protein sequence ID" value="CAD5321553.1"/>
    <property type="molecule type" value="Genomic_DNA"/>
</dbReference>
<comment type="similarity">
    <text evidence="6">Belongs to the OXA1/ALB3/YidC family.</text>
</comment>
<accession>A0A7G2EGS2</accession>
<evidence type="ECO:0000256" key="8">
    <source>
        <dbReference type="SAM" id="Phobius"/>
    </source>
</evidence>
<evidence type="ECO:0000259" key="10">
    <source>
        <dbReference type="Pfam" id="PF24750"/>
    </source>
</evidence>
<feature type="transmembrane region" description="Helical" evidence="8">
    <location>
        <begin position="312"/>
        <end position="334"/>
    </location>
</feature>
<name>A0A7G2EGS2_ARATH</name>
<dbReference type="InterPro" id="IPR028055">
    <property type="entry name" value="YidC/Oxa/ALB_C"/>
</dbReference>
<dbReference type="InterPro" id="IPR056592">
    <property type="entry name" value="Beta-prop_At3g26010-like"/>
</dbReference>
<dbReference type="GO" id="GO:0016020">
    <property type="term" value="C:membrane"/>
    <property type="evidence" value="ECO:0007669"/>
    <property type="project" value="UniProtKB-SubCell"/>
</dbReference>
<sequence length="605" mass="67796">MATCLRGITKRVNLLQRRVYPSCGHLIRDDRDETKSGSSDTMIREVLARNGTNKLSSMFADRHYQSFATGPLGLGLSSCRHMSSTPPEWSDKVDGIDFVATEVVPDEIIEAVTTTSQAVVPAINEVAIAAADSAFPVAALQHLIDAVHSFTGLNWWASIALTTVLIRGVTIPILLNQLKATYKLNVLRPQLEELRQEMSTKAQDPEAMAEGQRRMQLLFKEHGVTPFTPLKGLIIQGPIFISFFFAIRNMAEKVPSFKTGGTLWLTDLTTTDTTYILPLLTAVTFLIMVESNMQEGLEGNPVAGTMKKFSRIIAFLSIPVLIGIEKALFCYWLTSNLFTLVYGLTLRRPDVRKLLNLPDVVNSSTRQPSPSSPLPFSFAEPKDQSVVAQEKPPMSSESSSSVPDRRISRSSVLNQRIRTLERQLKDRKIKNFSFLIIKTLILRGRSYAPNIKTIQVVVSHDFYAESDLCQVLDFPDLDNKADFRRPCTSSQGFLMYMNISLEHKLSIWRLESAEWKLVAQISPMTAFDYIPLAVNPFDSNTVYVQRKMHPCLASTNLHNGKFGDHSSDNGTLSFAGEWDSAVKRLYEYSTFALPRWLYRIPSPLS</sequence>
<feature type="transmembrane region" description="Helical" evidence="8">
    <location>
        <begin position="223"/>
        <end position="247"/>
    </location>
</feature>
<reference evidence="11 12" key="1">
    <citation type="submission" date="2020-09" db="EMBL/GenBank/DDBJ databases">
        <authorList>
            <person name="Ashkenazy H."/>
        </authorList>
    </citation>
    <scope>NUCLEOTIDE SEQUENCE [LARGE SCALE GENOMIC DNA]</scope>
    <source>
        <strain evidence="12">cv. Cdm-0</strain>
    </source>
</reference>
<evidence type="ECO:0000313" key="12">
    <source>
        <dbReference type="Proteomes" id="UP000516314"/>
    </source>
</evidence>
<evidence type="ECO:0000256" key="1">
    <source>
        <dbReference type="ARBA" id="ARBA00004141"/>
    </source>
</evidence>
<evidence type="ECO:0000256" key="2">
    <source>
        <dbReference type="ARBA" id="ARBA00010583"/>
    </source>
</evidence>
<dbReference type="Pfam" id="PF24750">
    <property type="entry name" value="b-prop_At3g26010-like"/>
    <property type="match status" value="1"/>
</dbReference>
<evidence type="ECO:0000256" key="3">
    <source>
        <dbReference type="ARBA" id="ARBA00022692"/>
    </source>
</evidence>
<organism evidence="11 12">
    <name type="scientific">Arabidopsis thaliana</name>
    <name type="common">Mouse-ear cress</name>
    <dbReference type="NCBI Taxonomy" id="3702"/>
    <lineage>
        <taxon>Eukaryota</taxon>
        <taxon>Viridiplantae</taxon>
        <taxon>Streptophyta</taxon>
        <taxon>Embryophyta</taxon>
        <taxon>Tracheophyta</taxon>
        <taxon>Spermatophyta</taxon>
        <taxon>Magnoliopsida</taxon>
        <taxon>eudicotyledons</taxon>
        <taxon>Gunneridae</taxon>
        <taxon>Pentapetalae</taxon>
        <taxon>rosids</taxon>
        <taxon>malvids</taxon>
        <taxon>Brassicales</taxon>
        <taxon>Brassicaceae</taxon>
        <taxon>Camelineae</taxon>
        <taxon>Arabidopsis</taxon>
    </lineage>
</organism>
<comment type="subcellular location">
    <subcellularLocation>
        <location evidence="1 6">Membrane</location>
        <topology evidence="1 6">Multi-pass membrane protein</topology>
    </subcellularLocation>
</comment>
<dbReference type="InterPro" id="IPR001708">
    <property type="entry name" value="YidC/ALB3/OXA1/COX18"/>
</dbReference>
<dbReference type="Proteomes" id="UP000516314">
    <property type="component" value="Chromosome 2"/>
</dbReference>
<protein>
    <submittedName>
        <fullName evidence="11">(thale cress) hypothetical protein</fullName>
    </submittedName>
</protein>